<name>A0ACC3AW54_9EURO</name>
<sequence length="142" mass="16595">MTDLVFQSRRDWLEQEHGMEFGNPGGEEIVVRVDSLWYSGASMNLVLESIQKDLANRYMSGDFRNPISAPVEGHVRIKIGYRLWDFDRYFDEFDKEHPAKIIERIRQLLLPLATREPYKDTTVWGRMGDVSVPSMVIEKEET</sequence>
<proteinExistence type="predicted"/>
<comment type="caution">
    <text evidence="1">The sequence shown here is derived from an EMBL/GenBank/DDBJ whole genome shotgun (WGS) entry which is preliminary data.</text>
</comment>
<dbReference type="EMBL" id="JAOPJF010000058">
    <property type="protein sequence ID" value="KAK1141903.1"/>
    <property type="molecule type" value="Genomic_DNA"/>
</dbReference>
<evidence type="ECO:0000313" key="2">
    <source>
        <dbReference type="Proteomes" id="UP001177260"/>
    </source>
</evidence>
<protein>
    <submittedName>
        <fullName evidence="1">Uncharacterized protein</fullName>
    </submittedName>
</protein>
<organism evidence="1 2">
    <name type="scientific">Aspergillus melleus</name>
    <dbReference type="NCBI Taxonomy" id="138277"/>
    <lineage>
        <taxon>Eukaryota</taxon>
        <taxon>Fungi</taxon>
        <taxon>Dikarya</taxon>
        <taxon>Ascomycota</taxon>
        <taxon>Pezizomycotina</taxon>
        <taxon>Eurotiomycetes</taxon>
        <taxon>Eurotiomycetidae</taxon>
        <taxon>Eurotiales</taxon>
        <taxon>Aspergillaceae</taxon>
        <taxon>Aspergillus</taxon>
        <taxon>Aspergillus subgen. Circumdati</taxon>
    </lineage>
</organism>
<gene>
    <name evidence="1" type="ORF">N8T08_008416</name>
</gene>
<keyword evidence="2" id="KW-1185">Reference proteome</keyword>
<accession>A0ACC3AW54</accession>
<evidence type="ECO:0000313" key="1">
    <source>
        <dbReference type="EMBL" id="KAK1141903.1"/>
    </source>
</evidence>
<reference evidence="1 2" key="1">
    <citation type="journal article" date="2023" name="ACS Omega">
        <title>Identification of the Neoaspergillic Acid Biosynthesis Gene Cluster by Establishing an In Vitro CRISPR-Ribonucleoprotein Genetic System in Aspergillus melleus.</title>
        <authorList>
            <person name="Yuan B."/>
            <person name="Grau M.F."/>
            <person name="Murata R.M."/>
            <person name="Torok T."/>
            <person name="Venkateswaran K."/>
            <person name="Stajich J.E."/>
            <person name="Wang C.C.C."/>
        </authorList>
    </citation>
    <scope>NUCLEOTIDE SEQUENCE [LARGE SCALE GENOMIC DNA]</scope>
    <source>
        <strain evidence="1 2">IMV 1140</strain>
    </source>
</reference>
<dbReference type="Proteomes" id="UP001177260">
    <property type="component" value="Unassembled WGS sequence"/>
</dbReference>